<feature type="binding site" evidence="10">
    <location>
        <position position="52"/>
    </location>
    <ligand>
        <name>[4Fe-4S] cluster</name>
        <dbReference type="ChEBI" id="CHEBI:49883"/>
        <note>4Fe-4S-S-AdoMet</note>
    </ligand>
</feature>
<dbReference type="CDD" id="cd01335">
    <property type="entry name" value="Radical_SAM"/>
    <property type="match status" value="1"/>
</dbReference>
<protein>
    <recommendedName>
        <fullName evidence="2">5-amino-6-(D-ribitylamino)uracil--L-tyrosine 4-hydroxyphenyl transferase</fullName>
        <ecNumber evidence="2">2.5.1.147</ecNumber>
    </recommendedName>
</protein>
<gene>
    <name evidence="13" type="ORF">AMET1_1020</name>
</gene>
<evidence type="ECO:0000256" key="5">
    <source>
        <dbReference type="ARBA" id="ARBA00022691"/>
    </source>
</evidence>
<dbReference type="GO" id="GO:0051539">
    <property type="term" value="F:4 iron, 4 sulfur cluster binding"/>
    <property type="evidence" value="ECO:0007669"/>
    <property type="project" value="UniProtKB-KW"/>
</dbReference>
<dbReference type="SFLD" id="SFLDG01389">
    <property type="entry name" value="menaquinone_synthsis_involved"/>
    <property type="match status" value="1"/>
</dbReference>
<dbReference type="OrthoDB" id="8186at2157"/>
<dbReference type="PANTHER" id="PTHR43076:SF1">
    <property type="entry name" value="LIPOYL SYNTHASE 2"/>
    <property type="match status" value="1"/>
</dbReference>
<feature type="binding site" evidence="11">
    <location>
        <position position="272"/>
    </location>
    <ligand>
        <name>(3R)-3-methyl-D-ornithine</name>
        <dbReference type="ChEBI" id="CHEBI:64642"/>
    </ligand>
</feature>
<dbReference type="InterPro" id="IPR034405">
    <property type="entry name" value="F420"/>
</dbReference>
<organism evidence="13 14">
    <name type="scientific">Methanonatronarchaeum thermophilum</name>
    <dbReference type="NCBI Taxonomy" id="1927129"/>
    <lineage>
        <taxon>Archaea</taxon>
        <taxon>Methanobacteriati</taxon>
        <taxon>Methanobacteriota</taxon>
        <taxon>Methanonatronarchaeia</taxon>
        <taxon>Methanonatronarchaeales</taxon>
        <taxon>Methanonatronarchaeaceae</taxon>
        <taxon>Methanonatronarchaeum</taxon>
    </lineage>
</organism>
<dbReference type="SFLD" id="SFLDG01388">
    <property type="entry name" value="7_8-didemethyl-8-hydroxy-5-dea"/>
    <property type="match status" value="1"/>
</dbReference>
<evidence type="ECO:0000256" key="11">
    <source>
        <dbReference type="PIRSR" id="PIRSR004762-2"/>
    </source>
</evidence>
<feature type="binding site" evidence="10">
    <location>
        <position position="55"/>
    </location>
    <ligand>
        <name>[4Fe-4S] cluster</name>
        <dbReference type="ChEBI" id="CHEBI:49883"/>
        <note>4Fe-4S-S-AdoMet</note>
    </ligand>
</feature>
<evidence type="ECO:0000256" key="4">
    <source>
        <dbReference type="ARBA" id="ARBA00022679"/>
    </source>
</evidence>
<dbReference type="GO" id="GO:0044689">
    <property type="term" value="F:7,8-didemethyl-8-hydroxy-5-deazariboflavin synthase activity"/>
    <property type="evidence" value="ECO:0007669"/>
    <property type="project" value="TreeGrafter"/>
</dbReference>
<proteinExistence type="predicted"/>
<feature type="domain" description="Radical SAM core" evidence="12">
    <location>
        <begin position="34"/>
        <end position="272"/>
    </location>
</feature>
<dbReference type="PROSITE" id="PS51918">
    <property type="entry name" value="RADICAL_SAM"/>
    <property type="match status" value="1"/>
</dbReference>
<dbReference type="SFLD" id="SFLDF00343">
    <property type="entry name" value="aminofutalosine_synthase_(mqnE"/>
    <property type="match status" value="1"/>
</dbReference>
<dbReference type="SFLD" id="SFLDG01064">
    <property type="entry name" value="F420__menaquinone_cofactor_bio"/>
    <property type="match status" value="1"/>
</dbReference>
<dbReference type="Gene3D" id="3.20.20.70">
    <property type="entry name" value="Aldolase class I"/>
    <property type="match status" value="1"/>
</dbReference>
<evidence type="ECO:0000256" key="8">
    <source>
        <dbReference type="ARBA" id="ARBA00023014"/>
    </source>
</evidence>
<dbReference type="InterPro" id="IPR006638">
    <property type="entry name" value="Elp3/MiaA/NifB-like_rSAM"/>
</dbReference>
<accession>A0A1Y3G9L1</accession>
<keyword evidence="7 10" id="KW-0408">Iron</keyword>
<comment type="catalytic activity">
    <reaction evidence="9">
        <text>5-amino-6-(D-ribitylamino)uracil + L-tyrosine + S-adenosyl-L-methionine = 5-amino-5-(4-hydroxybenzyl)-6-(D-ribitylimino)-5,6-dihydrouracil + 2-iminoacetate + 5'-deoxyadenosine + L-methionine + H(+)</text>
        <dbReference type="Rhea" id="RHEA:55200"/>
        <dbReference type="ChEBI" id="CHEBI:15378"/>
        <dbReference type="ChEBI" id="CHEBI:15934"/>
        <dbReference type="ChEBI" id="CHEBI:17319"/>
        <dbReference type="ChEBI" id="CHEBI:57844"/>
        <dbReference type="ChEBI" id="CHEBI:58315"/>
        <dbReference type="ChEBI" id="CHEBI:59789"/>
        <dbReference type="ChEBI" id="CHEBI:77846"/>
        <dbReference type="ChEBI" id="CHEBI:85936"/>
        <dbReference type="EC" id="2.5.1.147"/>
    </reaction>
</comment>
<evidence type="ECO:0000256" key="10">
    <source>
        <dbReference type="PIRSR" id="PIRSR004762-1"/>
    </source>
</evidence>
<evidence type="ECO:0000256" key="1">
    <source>
        <dbReference type="ARBA" id="ARBA00004712"/>
    </source>
</evidence>
<dbReference type="EMBL" id="MRZU01000004">
    <property type="protein sequence ID" value="OUJ18118.1"/>
    <property type="molecule type" value="Genomic_DNA"/>
</dbReference>
<keyword evidence="14" id="KW-1185">Reference proteome</keyword>
<dbReference type="NCBIfam" id="TIGR03551">
    <property type="entry name" value="F420_cofH"/>
    <property type="match status" value="1"/>
</dbReference>
<comment type="cofactor">
    <cofactor evidence="10">
        <name>[4Fe-4S] cluster</name>
        <dbReference type="ChEBI" id="CHEBI:49883"/>
    </cofactor>
    <text evidence="10">Binds 1 [4Fe-4S] cluster. The cluster is coordinated with 3 cysteines and an exchangeable S-adenosyl-L-methionine.</text>
</comment>
<keyword evidence="5 10" id="KW-0949">S-adenosyl-L-methionine</keyword>
<comment type="caution">
    <text evidence="13">The sequence shown here is derived from an EMBL/GenBank/DDBJ whole genome shotgun (WGS) entry which is preliminary data.</text>
</comment>
<keyword evidence="4" id="KW-0808">Transferase</keyword>
<dbReference type="SMART" id="SM00729">
    <property type="entry name" value="Elp3"/>
    <property type="match status" value="1"/>
</dbReference>
<evidence type="ECO:0000313" key="13">
    <source>
        <dbReference type="EMBL" id="OUJ18118.1"/>
    </source>
</evidence>
<keyword evidence="8 10" id="KW-0411">Iron-sulfur</keyword>
<dbReference type="InterPro" id="IPR045567">
    <property type="entry name" value="CofH/MnqC-like_C"/>
</dbReference>
<dbReference type="Pfam" id="PF19288">
    <property type="entry name" value="CofH_C"/>
    <property type="match status" value="1"/>
</dbReference>
<reference evidence="13 14" key="1">
    <citation type="submission" date="2016-12" db="EMBL/GenBank/DDBJ databases">
        <title>Discovery of methanogenic haloarchaea.</title>
        <authorList>
            <person name="Sorokin D.Y."/>
            <person name="Makarova K.S."/>
            <person name="Abbas B."/>
            <person name="Ferrer M."/>
            <person name="Golyshin P.N."/>
        </authorList>
    </citation>
    <scope>NUCLEOTIDE SEQUENCE [LARGE SCALE GENOMIC DNA]</scope>
    <source>
        <strain evidence="13">AMET1</strain>
    </source>
</reference>
<dbReference type="InterPro" id="IPR020050">
    <property type="entry name" value="FO_synthase_su2"/>
</dbReference>
<dbReference type="SFLD" id="SFLDF00342">
    <property type="entry name" value="cyclic_dehypoxanthine_futalosi"/>
    <property type="match status" value="1"/>
</dbReference>
<dbReference type="GO" id="GO:0046872">
    <property type="term" value="F:metal ion binding"/>
    <property type="evidence" value="ECO:0007669"/>
    <property type="project" value="UniProtKB-KW"/>
</dbReference>
<dbReference type="SFLD" id="SFLDS00029">
    <property type="entry name" value="Radical_SAM"/>
    <property type="match status" value="1"/>
</dbReference>
<dbReference type="Proteomes" id="UP000195137">
    <property type="component" value="Unassembled WGS sequence"/>
</dbReference>
<dbReference type="UniPathway" id="UPA00072"/>
<evidence type="ECO:0000256" key="6">
    <source>
        <dbReference type="ARBA" id="ARBA00022723"/>
    </source>
</evidence>
<dbReference type="InterPro" id="IPR058240">
    <property type="entry name" value="rSAM_sf"/>
</dbReference>
<dbReference type="Pfam" id="PF04055">
    <property type="entry name" value="Radical_SAM"/>
    <property type="match status" value="1"/>
</dbReference>
<evidence type="ECO:0000256" key="3">
    <source>
        <dbReference type="ARBA" id="ARBA00022485"/>
    </source>
</evidence>
<evidence type="ECO:0000259" key="12">
    <source>
        <dbReference type="PROSITE" id="PS51918"/>
    </source>
</evidence>
<keyword evidence="3 10" id="KW-0004">4Fe-4S</keyword>
<dbReference type="EC" id="2.5.1.147" evidence="2"/>
<feature type="binding site" evidence="11">
    <location>
        <position position="158"/>
    </location>
    <ligand>
        <name>S-adenosyl-L-methionine</name>
        <dbReference type="ChEBI" id="CHEBI:59789"/>
    </ligand>
</feature>
<dbReference type="GO" id="GO:0141093">
    <property type="term" value="F:5-amino-6-(D-ribitylamino)uracil--L-tyrosine 4-hydroxyphenyl transferase activity"/>
    <property type="evidence" value="ECO:0007669"/>
    <property type="project" value="UniProtKB-EC"/>
</dbReference>
<dbReference type="SUPFAM" id="SSF102114">
    <property type="entry name" value="Radical SAM enzymes"/>
    <property type="match status" value="1"/>
</dbReference>
<name>A0A1Y3G9L1_9EURY</name>
<dbReference type="InterPro" id="IPR007197">
    <property type="entry name" value="rSAM"/>
</dbReference>
<feature type="binding site" evidence="11">
    <location>
        <position position="54"/>
    </location>
    <ligand>
        <name>S-adenosyl-L-methionine</name>
        <dbReference type="ChEBI" id="CHEBI:59789"/>
    </ligand>
</feature>
<dbReference type="InterPro" id="IPR019940">
    <property type="entry name" value="CofH_family"/>
</dbReference>
<sequence length="339" mass="39004">MLEIEDPYQLLEWDCKRLFKTADKLSKKQHGKKITYIKNRNINFTNVCNLDCSFCAYSVEKPCDGYTNTHKQVLEKVEKAVKQGANEVCIQGGINPEIDYNWYIDLIKKIKQKHKIHIHAFSPQEIHYIAEKNQKNIKQTLQELKKTGLDSMPGTAAEILDDEIRKKICPNKINSQRWQEIITNAHKLNIPTTATMMYGHIETWKDRIKHIQKIKEIQQKHNGFTEFIPLPFIPGNNKLFNKTNQTPHKESYKVIAISRILLHNHIPNIQASWVKLGPKKAAKALNKGANDLGGTLMEENISSSTGKPIKTKMTAKQLQKTIQKTGHKPIERTTTYKTT</sequence>
<keyword evidence="6" id="KW-0479">Metal-binding</keyword>
<dbReference type="NCBIfam" id="TIGR00423">
    <property type="entry name" value="CofH family radical SAM protein"/>
    <property type="match status" value="1"/>
</dbReference>
<dbReference type="AlphaFoldDB" id="A0A1Y3G9L1"/>
<feature type="binding site" evidence="10">
    <location>
        <position position="48"/>
    </location>
    <ligand>
        <name>[4Fe-4S] cluster</name>
        <dbReference type="ChEBI" id="CHEBI:49883"/>
        <note>4Fe-4S-S-AdoMet</note>
    </ligand>
</feature>
<feature type="binding site" evidence="11">
    <location>
        <position position="122"/>
    </location>
    <ligand>
        <name>(3R)-3-methyl-D-ornithine</name>
        <dbReference type="ChEBI" id="CHEBI:64642"/>
    </ligand>
</feature>
<evidence type="ECO:0000313" key="14">
    <source>
        <dbReference type="Proteomes" id="UP000195137"/>
    </source>
</evidence>
<evidence type="ECO:0000256" key="2">
    <source>
        <dbReference type="ARBA" id="ARBA00012289"/>
    </source>
</evidence>
<comment type="pathway">
    <text evidence="1">Cofactor biosynthesis; coenzyme F0 biosynthesis.</text>
</comment>
<evidence type="ECO:0000256" key="9">
    <source>
        <dbReference type="ARBA" id="ARBA00048468"/>
    </source>
</evidence>
<dbReference type="NCBIfam" id="NF005609">
    <property type="entry name" value="PRK07360.1"/>
    <property type="match status" value="1"/>
</dbReference>
<dbReference type="PIRSF" id="PIRSF004762">
    <property type="entry name" value="CHP00423"/>
    <property type="match status" value="1"/>
</dbReference>
<evidence type="ECO:0000256" key="7">
    <source>
        <dbReference type="ARBA" id="ARBA00023004"/>
    </source>
</evidence>
<dbReference type="InterPro" id="IPR013785">
    <property type="entry name" value="Aldolase_TIM"/>
</dbReference>
<dbReference type="PANTHER" id="PTHR43076">
    <property type="entry name" value="FO SYNTHASE (COFH)"/>
    <property type="match status" value="1"/>
</dbReference>
<dbReference type="RefSeq" id="WP_086637416.1">
    <property type="nucleotide sequence ID" value="NZ_MRZU01000004.1"/>
</dbReference>